<evidence type="ECO:0000313" key="1">
    <source>
        <dbReference type="EMBL" id="ABY46829.1"/>
    </source>
</evidence>
<keyword evidence="1" id="KW-0614">Plasmid</keyword>
<sequence length="136" mass="14998">MSDGLTIDMSSFISAMQRIEQGALEGAEKGLNDCADDLIRISSNLAPLDKGSLRKSHTKKLKVSATGVTADVSFSIRGRNGFDYAVAMHEWSYTPKQSGSYMGYAVGRKYLERPLKMELPKYNRWIADAVRRGMGG</sequence>
<name>A9VVL4_BACMK</name>
<dbReference type="AlphaFoldDB" id="A9VVL4"/>
<accession>A9VVL4</accession>
<organism evidence="1 2">
    <name type="scientific">Bacillus mycoides (strain KBAB4)</name>
    <name type="common">Bacillus weihenstephanensis</name>
    <dbReference type="NCBI Taxonomy" id="315730"/>
    <lineage>
        <taxon>Bacteria</taxon>
        <taxon>Bacillati</taxon>
        <taxon>Bacillota</taxon>
        <taxon>Bacilli</taxon>
        <taxon>Bacillales</taxon>
        <taxon>Bacillaceae</taxon>
        <taxon>Bacillus</taxon>
        <taxon>Bacillus cereus group</taxon>
    </lineage>
</organism>
<proteinExistence type="predicted"/>
<reference evidence="1 2" key="1">
    <citation type="journal article" date="2008" name="Chem. Biol. Interact.">
        <title>Extending the Bacillus cereus group genomics to putative food-borne pathogens of different toxicity.</title>
        <authorList>
            <person name="Lapidus A."/>
            <person name="Goltsman E."/>
            <person name="Auger S."/>
            <person name="Galleron N."/>
            <person name="Segurens B."/>
            <person name="Dossat C."/>
            <person name="Land M.L."/>
            <person name="Broussolle V."/>
            <person name="Brillard J."/>
            <person name="Guinebretiere M.H."/>
            <person name="Sanchis V."/>
            <person name="Nguen-The C."/>
            <person name="Lereclus D."/>
            <person name="Richardson P."/>
            <person name="Wincker P."/>
            <person name="Weissenbach J."/>
            <person name="Ehrlich S.D."/>
            <person name="Sorokin A."/>
        </authorList>
    </citation>
    <scope>NUCLEOTIDE SEQUENCE [LARGE SCALE GENOMIC DNA]</scope>
    <source>
        <strain evidence="1 2">KBAB4</strain>
        <plasmid evidence="1">pBWB403</plasmid>
    </source>
</reference>
<gene>
    <name evidence="1" type="ordered locus">BcerKBAB4_5335</name>
</gene>
<dbReference type="EMBL" id="CP000906">
    <property type="protein sequence ID" value="ABY46829.1"/>
    <property type="molecule type" value="Genomic_DNA"/>
</dbReference>
<dbReference type="KEGG" id="bwe:BcerKBAB4_5335"/>
<evidence type="ECO:0008006" key="3">
    <source>
        <dbReference type="Google" id="ProtNLM"/>
    </source>
</evidence>
<protein>
    <recommendedName>
        <fullName evidence="3">HK97 gp10 family phage protein</fullName>
    </recommendedName>
</protein>
<dbReference type="HOGENOM" id="CLU_1881508_0_0_9"/>
<geneLocation type="plasmid" evidence="1 2">
    <name>pBWB403</name>
</geneLocation>
<dbReference type="Proteomes" id="UP000002154">
    <property type="component" value="Plasmid pBWB403"/>
</dbReference>
<evidence type="ECO:0000313" key="2">
    <source>
        <dbReference type="Proteomes" id="UP000002154"/>
    </source>
</evidence>